<keyword evidence="2 7" id="KW-0441">Lipid A biosynthesis</keyword>
<keyword evidence="6 7" id="KW-0012">Acyltransferase</keyword>
<gene>
    <name evidence="7 10" type="primary">lpxD</name>
    <name evidence="10" type="ORF">DOP62_12205</name>
</gene>
<dbReference type="GO" id="GO:0016020">
    <property type="term" value="C:membrane"/>
    <property type="evidence" value="ECO:0007669"/>
    <property type="project" value="GOC"/>
</dbReference>
<dbReference type="HAMAP" id="MF_00523">
    <property type="entry name" value="LpxD"/>
    <property type="match status" value="1"/>
</dbReference>
<dbReference type="EMBL" id="CP030139">
    <property type="protein sequence ID" value="AZB73369.1"/>
    <property type="molecule type" value="Genomic_DNA"/>
</dbReference>
<dbReference type="InterPro" id="IPR020573">
    <property type="entry name" value="UDP_GlcNAc_AcTrfase_non-rep"/>
</dbReference>
<sequence length="355" mass="37346">MRWSEFLQHLEAKTGPCIAQAIAGDPELHGVAAINEAQAGQVSFLDQESGLQDWIEQTAASALILPPDPALQARAEARNLAWVTTAQPRLAFAAAIAIFYQPFRPAPGIHPSAVVDPSAQLGDRVSVGAHVVIGANSVIGNDVILHANVVLYPGVIVGDRCQLHANSTIHERSQLGQDCVIHSGAVIGAEGFGFVPTASGWFKMEQSGVVVLEDGVEVGCNSAIDRPAVGETRIGAQTKLDNLVHIGHGCQIGKACAMAAQVGLAGGVEVGDRVILAGQVGVANRVKIGDRAIASSKSGIHGEIEAGAIVSGYPAIPNRQWLKTSAVYNRLPELYRSLRNLVRRVEVLEQGRSES</sequence>
<dbReference type="EC" id="2.3.1.191" evidence="7"/>
<dbReference type="Pfam" id="PF04613">
    <property type="entry name" value="LpxD"/>
    <property type="match status" value="1"/>
</dbReference>
<dbReference type="InterPro" id="IPR056729">
    <property type="entry name" value="GMPPB_C"/>
</dbReference>
<dbReference type="AlphaFoldDB" id="A0AAN1UV55"/>
<comment type="function">
    <text evidence="7">Catalyzes the N-acylation of UDP-3-O-acylglucosamine using 3-hydroxyacyl-ACP as the acyl donor. Is involved in the biosynthesis of lipid A, a phosphorylated glycolipid that anchors the lipopolysaccharide to the outer membrane of the cell.</text>
</comment>
<dbReference type="InterPro" id="IPR007691">
    <property type="entry name" value="LpxD"/>
</dbReference>
<dbReference type="GO" id="GO:0103118">
    <property type="term" value="F:UDP-3-O-[(3R)-3-hydroxyacyl]-glucosamine N-acyltransferase activity"/>
    <property type="evidence" value="ECO:0007669"/>
    <property type="project" value="UniProtKB-EC"/>
</dbReference>
<dbReference type="NCBIfam" id="NF002060">
    <property type="entry name" value="PRK00892.1"/>
    <property type="match status" value="1"/>
</dbReference>
<dbReference type="Pfam" id="PF25087">
    <property type="entry name" value="GMPPB_C"/>
    <property type="match status" value="1"/>
</dbReference>
<keyword evidence="1 7" id="KW-0444">Lipid biosynthesis</keyword>
<dbReference type="GO" id="GO:0043886">
    <property type="term" value="F:structural constituent of carboxysome shell"/>
    <property type="evidence" value="ECO:0007669"/>
    <property type="project" value="UniProtKB-ARBA"/>
</dbReference>
<keyword evidence="3 7" id="KW-0808">Transferase</keyword>
<dbReference type="NCBIfam" id="TIGR01853">
    <property type="entry name" value="lipid_A_lpxD"/>
    <property type="match status" value="1"/>
</dbReference>
<evidence type="ECO:0000256" key="3">
    <source>
        <dbReference type="ARBA" id="ARBA00022679"/>
    </source>
</evidence>
<feature type="domain" description="Mannose-1-phosphate guanyltransferase C-terminal" evidence="9">
    <location>
        <begin position="110"/>
        <end position="188"/>
    </location>
</feature>
<name>A0AAN1UV55_SYNEL</name>
<dbReference type="PROSITE" id="PS00101">
    <property type="entry name" value="HEXAPEP_TRANSFERASES"/>
    <property type="match status" value="2"/>
</dbReference>
<keyword evidence="4 7" id="KW-0677">Repeat</keyword>
<feature type="active site" description="Proton acceptor" evidence="7">
    <location>
        <position position="248"/>
    </location>
</feature>
<accession>A0AAN1UV55</accession>
<evidence type="ECO:0000256" key="2">
    <source>
        <dbReference type="ARBA" id="ARBA00022556"/>
    </source>
</evidence>
<proteinExistence type="inferred from homology"/>
<feature type="domain" description="UDP-3-O-[3-hydroxymyristoyl] glucosamine N-acyltransferase non-repeat region" evidence="8">
    <location>
        <begin position="25"/>
        <end position="97"/>
    </location>
</feature>
<evidence type="ECO:0000313" key="10">
    <source>
        <dbReference type="EMBL" id="AZB73369.1"/>
    </source>
</evidence>
<evidence type="ECO:0000259" key="9">
    <source>
        <dbReference type="Pfam" id="PF25087"/>
    </source>
</evidence>
<dbReference type="GO" id="GO:0016410">
    <property type="term" value="F:N-acyltransferase activity"/>
    <property type="evidence" value="ECO:0007669"/>
    <property type="project" value="InterPro"/>
</dbReference>
<comment type="catalytic activity">
    <reaction evidence="7">
        <text>a UDP-3-O-[(3R)-3-hydroxyacyl]-alpha-D-glucosamine + a (3R)-hydroxyacyl-[ACP] = a UDP-2-N,3-O-bis[(3R)-3-hydroxyacyl]-alpha-D-glucosamine + holo-[ACP] + H(+)</text>
        <dbReference type="Rhea" id="RHEA:53836"/>
        <dbReference type="Rhea" id="RHEA-COMP:9685"/>
        <dbReference type="Rhea" id="RHEA-COMP:9945"/>
        <dbReference type="ChEBI" id="CHEBI:15378"/>
        <dbReference type="ChEBI" id="CHEBI:64479"/>
        <dbReference type="ChEBI" id="CHEBI:78827"/>
        <dbReference type="ChEBI" id="CHEBI:137740"/>
        <dbReference type="ChEBI" id="CHEBI:137748"/>
        <dbReference type="EC" id="2.3.1.191"/>
    </reaction>
</comment>
<evidence type="ECO:0000256" key="6">
    <source>
        <dbReference type="ARBA" id="ARBA00023315"/>
    </source>
</evidence>
<comment type="pathway">
    <text evidence="7">Bacterial outer membrane biogenesis; LPS lipid A biosynthesis.</text>
</comment>
<dbReference type="Proteomes" id="UP000267249">
    <property type="component" value="Chromosome"/>
</dbReference>
<dbReference type="Gene3D" id="3.40.1390.10">
    <property type="entry name" value="MurE/MurF, N-terminal domain"/>
    <property type="match status" value="1"/>
</dbReference>
<dbReference type="GO" id="GO:0009245">
    <property type="term" value="P:lipid A biosynthetic process"/>
    <property type="evidence" value="ECO:0007669"/>
    <property type="project" value="UniProtKB-UniRule"/>
</dbReference>
<protein>
    <recommendedName>
        <fullName evidence="7">UDP-3-O-acylglucosamine N-acyltransferase</fullName>
        <ecNumber evidence="7">2.3.1.191</ecNumber>
    </recommendedName>
</protein>
<reference evidence="10 11" key="1">
    <citation type="journal article" date="2018" name="Sci. Rep.">
        <title>Genome Features and Biochemical Characteristics of a Robust, Fast Growing and Naturally Transformable Cyanobacterium Synechococcus elongatus PCC 11801 Isolated from India.</title>
        <authorList>
            <person name="Jaiswal D."/>
            <person name="Sengupta A."/>
            <person name="Sohoni S."/>
            <person name="Sengupta S."/>
            <person name="Phadnavis A.G."/>
            <person name="Pakrasi H.B."/>
            <person name="Wangikar P.P."/>
        </authorList>
    </citation>
    <scope>NUCLEOTIDE SEQUENCE [LARGE SCALE GENOMIC DNA]</scope>
    <source>
        <strain evidence="10 11">PCC 11801</strain>
    </source>
</reference>
<keyword evidence="5 7" id="KW-0443">Lipid metabolism</keyword>
<dbReference type="CDD" id="cd03352">
    <property type="entry name" value="LbH_LpxD"/>
    <property type="match status" value="1"/>
</dbReference>
<evidence type="ECO:0000256" key="5">
    <source>
        <dbReference type="ARBA" id="ARBA00023098"/>
    </source>
</evidence>
<comment type="subunit">
    <text evidence="7">Homotrimer.</text>
</comment>
<evidence type="ECO:0000256" key="1">
    <source>
        <dbReference type="ARBA" id="ARBA00022516"/>
    </source>
</evidence>
<dbReference type="GO" id="GO:0031470">
    <property type="term" value="C:carboxysome"/>
    <property type="evidence" value="ECO:0007669"/>
    <property type="project" value="UniProtKB-ARBA"/>
</dbReference>
<evidence type="ECO:0000313" key="11">
    <source>
        <dbReference type="Proteomes" id="UP000267249"/>
    </source>
</evidence>
<dbReference type="PANTHER" id="PTHR43378">
    <property type="entry name" value="UDP-3-O-ACYLGLUCOSAMINE N-ACYLTRANSFERASE"/>
    <property type="match status" value="1"/>
</dbReference>
<dbReference type="SUPFAM" id="SSF51161">
    <property type="entry name" value="Trimeric LpxA-like enzymes"/>
    <property type="match status" value="1"/>
</dbReference>
<evidence type="ECO:0000256" key="4">
    <source>
        <dbReference type="ARBA" id="ARBA00022737"/>
    </source>
</evidence>
<organism evidence="10 11">
    <name type="scientific">Synechococcus elongatus PCC 11801</name>
    <dbReference type="NCBI Taxonomy" id="2219813"/>
    <lineage>
        <taxon>Bacteria</taxon>
        <taxon>Bacillati</taxon>
        <taxon>Cyanobacteriota</taxon>
        <taxon>Cyanophyceae</taxon>
        <taxon>Synechococcales</taxon>
        <taxon>Synechococcaceae</taxon>
        <taxon>Synechococcus</taxon>
    </lineage>
</organism>
<comment type="similarity">
    <text evidence="7">Belongs to the transferase hexapeptide repeat family. LpxD subfamily.</text>
</comment>
<dbReference type="Gene3D" id="2.160.10.10">
    <property type="entry name" value="Hexapeptide repeat proteins"/>
    <property type="match status" value="1"/>
</dbReference>
<dbReference type="InterPro" id="IPR018357">
    <property type="entry name" value="Hexapep_transf_CS"/>
</dbReference>
<evidence type="ECO:0000259" key="8">
    <source>
        <dbReference type="Pfam" id="PF04613"/>
    </source>
</evidence>
<dbReference type="InterPro" id="IPR011004">
    <property type="entry name" value="Trimer_LpxA-like_sf"/>
</dbReference>
<dbReference type="PANTHER" id="PTHR43378:SF2">
    <property type="entry name" value="UDP-3-O-ACYLGLUCOSAMINE N-ACYLTRANSFERASE 1, MITOCHONDRIAL-RELATED"/>
    <property type="match status" value="1"/>
</dbReference>
<dbReference type="RefSeq" id="WP_208674130.1">
    <property type="nucleotide sequence ID" value="NZ_CP030139.2"/>
</dbReference>
<evidence type="ECO:0000256" key="7">
    <source>
        <dbReference type="HAMAP-Rule" id="MF_00523"/>
    </source>
</evidence>